<dbReference type="GO" id="GO:0006302">
    <property type="term" value="P:double-strand break repair"/>
    <property type="evidence" value="ECO:0007669"/>
    <property type="project" value="TreeGrafter"/>
</dbReference>
<feature type="domain" description="RecF/RecN/SMC N-terminal" evidence="14">
    <location>
        <begin position="2"/>
        <end position="362"/>
    </location>
</feature>
<dbReference type="NCBIfam" id="TIGR00611">
    <property type="entry name" value="recf"/>
    <property type="match status" value="1"/>
</dbReference>
<dbReference type="FunFam" id="1.20.1050.90:FF:000002">
    <property type="entry name" value="DNA replication and repair protein RecF"/>
    <property type="match status" value="1"/>
</dbReference>
<dbReference type="CDD" id="cd03242">
    <property type="entry name" value="ABC_RecF"/>
    <property type="match status" value="1"/>
</dbReference>
<keyword evidence="4 12" id="KW-0963">Cytoplasm</keyword>
<comment type="similarity">
    <text evidence="2 12 13">Belongs to the RecF family.</text>
</comment>
<dbReference type="GO" id="GO:0005524">
    <property type="term" value="F:ATP binding"/>
    <property type="evidence" value="ECO:0007669"/>
    <property type="project" value="UniProtKB-UniRule"/>
</dbReference>
<feature type="binding site" evidence="12">
    <location>
        <begin position="30"/>
        <end position="37"/>
    </location>
    <ligand>
        <name>ATP</name>
        <dbReference type="ChEBI" id="CHEBI:30616"/>
    </ligand>
</feature>
<evidence type="ECO:0000256" key="12">
    <source>
        <dbReference type="HAMAP-Rule" id="MF_00365"/>
    </source>
</evidence>
<gene>
    <name evidence="12 15" type="primary">recF</name>
    <name evidence="15" type="ORF">RAK27_13865</name>
</gene>
<evidence type="ECO:0000256" key="6">
    <source>
        <dbReference type="ARBA" id="ARBA00022741"/>
    </source>
</evidence>
<dbReference type="SUPFAM" id="SSF52540">
    <property type="entry name" value="P-loop containing nucleoside triphosphate hydrolases"/>
    <property type="match status" value="1"/>
</dbReference>
<protein>
    <recommendedName>
        <fullName evidence="3 12">DNA replication and repair protein RecF</fullName>
    </recommendedName>
</protein>
<keyword evidence="11 12" id="KW-0742">SOS response</keyword>
<evidence type="ECO:0000256" key="3">
    <source>
        <dbReference type="ARBA" id="ARBA00020170"/>
    </source>
</evidence>
<dbReference type="PROSITE" id="PS00617">
    <property type="entry name" value="RECF_1"/>
    <property type="match status" value="1"/>
</dbReference>
<sequence length="373" mass="43038">MFLEEIKLTQYRNYEAAEVQFSEGINVFLGENAQGKTNLMEAVYVLAMTRSHRTSNDKELIFWNQEFAKISGRIQKKNSSFPLEIVVSNKGKKAKFNHLEQKKLSDYLGKLNVILFAPEDLSLVKGSPAIRRKFLDMEMGQMNPIYLHNLVNYQHILKQRNQYLKQLMMKKAKDLTFLEVLTEQLATYGAEILLERLSFVKKLEKWAQPIHHEISRERENLVIEYQCSLPLTNELDKASIYQDLLAAFEKGRKRELDQGSTIVGPHRDDLKFLVNNQNVQTYGSQGQQRTTALSIKLAEIDLMREITGEYPILLLDDVLSELDDERQTHLLKAIENKVQTFLTTTSLDGIKKNILKAPRVFQVSSGHVEMESE</sequence>
<accession>A0AAW9JWR9</accession>
<reference evidence="15" key="1">
    <citation type="submission" date="2023-08" db="EMBL/GenBank/DDBJ databases">
        <title>Genomic characterization of piscicolin 126 produced by Carnobacterium maltaromaticum CM22 strain isolated from salmon (Salmo salar).</title>
        <authorList>
            <person name="Gonzalez-Gragera E."/>
            <person name="Garcia-Lopez J.D."/>
            <person name="Teso-Perez C."/>
            <person name="Gimenez-Hernandez I."/>
            <person name="Peralta-Sanchez J.M."/>
            <person name="Valdivia E."/>
            <person name="Montalban-Lopez M."/>
            <person name="Martin-Platero A.M."/>
            <person name="Banos A."/>
            <person name="Martinez-Bueno M."/>
        </authorList>
    </citation>
    <scope>NUCLEOTIDE SEQUENCE</scope>
    <source>
        <strain evidence="15">CM22</strain>
    </source>
</reference>
<evidence type="ECO:0000256" key="5">
    <source>
        <dbReference type="ARBA" id="ARBA00022705"/>
    </source>
</evidence>
<dbReference type="GO" id="GO:0000731">
    <property type="term" value="P:DNA synthesis involved in DNA repair"/>
    <property type="evidence" value="ECO:0007669"/>
    <property type="project" value="TreeGrafter"/>
</dbReference>
<evidence type="ECO:0000256" key="9">
    <source>
        <dbReference type="ARBA" id="ARBA00023125"/>
    </source>
</evidence>
<dbReference type="InterPro" id="IPR003395">
    <property type="entry name" value="RecF/RecN/SMC_N"/>
</dbReference>
<evidence type="ECO:0000256" key="1">
    <source>
        <dbReference type="ARBA" id="ARBA00004496"/>
    </source>
</evidence>
<comment type="caution">
    <text evidence="15">The sequence shown here is derived from an EMBL/GenBank/DDBJ whole genome shotgun (WGS) entry which is preliminary data.</text>
</comment>
<evidence type="ECO:0000256" key="13">
    <source>
        <dbReference type="RuleBase" id="RU000578"/>
    </source>
</evidence>
<keyword evidence="8 12" id="KW-0067">ATP-binding</keyword>
<dbReference type="RefSeq" id="WP_157454368.1">
    <property type="nucleotide sequence ID" value="NZ_CAJGUR010000017.1"/>
</dbReference>
<evidence type="ECO:0000313" key="15">
    <source>
        <dbReference type="EMBL" id="MDZ5759744.1"/>
    </source>
</evidence>
<keyword evidence="9 12" id="KW-0238">DNA-binding</keyword>
<dbReference type="Proteomes" id="UP001290462">
    <property type="component" value="Unassembled WGS sequence"/>
</dbReference>
<evidence type="ECO:0000256" key="7">
    <source>
        <dbReference type="ARBA" id="ARBA00022763"/>
    </source>
</evidence>
<dbReference type="PANTHER" id="PTHR32182">
    <property type="entry name" value="DNA REPLICATION AND REPAIR PROTEIN RECF"/>
    <property type="match status" value="1"/>
</dbReference>
<dbReference type="Gene3D" id="3.40.50.300">
    <property type="entry name" value="P-loop containing nucleotide triphosphate hydrolases"/>
    <property type="match status" value="1"/>
</dbReference>
<dbReference type="InterPro" id="IPR042174">
    <property type="entry name" value="RecF_2"/>
</dbReference>
<dbReference type="InterPro" id="IPR027417">
    <property type="entry name" value="P-loop_NTPase"/>
</dbReference>
<evidence type="ECO:0000256" key="4">
    <source>
        <dbReference type="ARBA" id="ARBA00022490"/>
    </source>
</evidence>
<keyword evidence="7 12" id="KW-0227">DNA damage</keyword>
<proteinExistence type="inferred from homology"/>
<dbReference type="Pfam" id="PF02463">
    <property type="entry name" value="SMC_N"/>
    <property type="match status" value="1"/>
</dbReference>
<keyword evidence="5 12" id="KW-0235">DNA replication</keyword>
<dbReference type="HAMAP" id="MF_00365">
    <property type="entry name" value="RecF"/>
    <property type="match status" value="1"/>
</dbReference>
<dbReference type="GO" id="GO:0003697">
    <property type="term" value="F:single-stranded DNA binding"/>
    <property type="evidence" value="ECO:0007669"/>
    <property type="project" value="UniProtKB-UniRule"/>
</dbReference>
<dbReference type="InterPro" id="IPR001238">
    <property type="entry name" value="DNA-binding_RecF"/>
</dbReference>
<dbReference type="InterPro" id="IPR018078">
    <property type="entry name" value="DNA-binding_RecF_CS"/>
</dbReference>
<dbReference type="EMBL" id="JAVBVO010000004">
    <property type="protein sequence ID" value="MDZ5759744.1"/>
    <property type="molecule type" value="Genomic_DNA"/>
</dbReference>
<dbReference type="GO" id="GO:0009432">
    <property type="term" value="P:SOS response"/>
    <property type="evidence" value="ECO:0007669"/>
    <property type="project" value="UniProtKB-UniRule"/>
</dbReference>
<keyword evidence="6 12" id="KW-0547">Nucleotide-binding</keyword>
<evidence type="ECO:0000256" key="2">
    <source>
        <dbReference type="ARBA" id="ARBA00008016"/>
    </source>
</evidence>
<name>A0AAW9JWR9_CARML</name>
<dbReference type="PANTHER" id="PTHR32182:SF0">
    <property type="entry name" value="DNA REPLICATION AND REPAIR PROTEIN RECF"/>
    <property type="match status" value="1"/>
</dbReference>
<dbReference type="GO" id="GO:0005737">
    <property type="term" value="C:cytoplasm"/>
    <property type="evidence" value="ECO:0007669"/>
    <property type="project" value="UniProtKB-SubCell"/>
</dbReference>
<keyword evidence="10 12" id="KW-0234">DNA repair</keyword>
<comment type="function">
    <text evidence="12 13">The RecF protein is involved in DNA metabolism; it is required for DNA replication and normal SOS inducibility. RecF binds preferentially to single-stranded, linear DNA. It also seems to bind ATP.</text>
</comment>
<dbReference type="AlphaFoldDB" id="A0AAW9JWR9"/>
<comment type="subcellular location">
    <subcellularLocation>
        <location evidence="1 12 13">Cytoplasm</location>
    </subcellularLocation>
</comment>
<dbReference type="Gene3D" id="1.20.1050.90">
    <property type="entry name" value="RecF/RecN/SMC, N-terminal domain"/>
    <property type="match status" value="1"/>
</dbReference>
<dbReference type="PROSITE" id="PS00618">
    <property type="entry name" value="RECF_2"/>
    <property type="match status" value="1"/>
</dbReference>
<evidence type="ECO:0000256" key="10">
    <source>
        <dbReference type="ARBA" id="ARBA00023204"/>
    </source>
</evidence>
<organism evidence="15 16">
    <name type="scientific">Carnobacterium maltaromaticum</name>
    <name type="common">Carnobacterium piscicola</name>
    <dbReference type="NCBI Taxonomy" id="2751"/>
    <lineage>
        <taxon>Bacteria</taxon>
        <taxon>Bacillati</taxon>
        <taxon>Bacillota</taxon>
        <taxon>Bacilli</taxon>
        <taxon>Lactobacillales</taxon>
        <taxon>Carnobacteriaceae</taxon>
        <taxon>Carnobacterium</taxon>
    </lineage>
</organism>
<dbReference type="GO" id="GO:0006260">
    <property type="term" value="P:DNA replication"/>
    <property type="evidence" value="ECO:0007669"/>
    <property type="project" value="UniProtKB-UniRule"/>
</dbReference>
<evidence type="ECO:0000313" key="16">
    <source>
        <dbReference type="Proteomes" id="UP001290462"/>
    </source>
</evidence>
<evidence type="ECO:0000259" key="14">
    <source>
        <dbReference type="Pfam" id="PF02463"/>
    </source>
</evidence>
<evidence type="ECO:0000256" key="11">
    <source>
        <dbReference type="ARBA" id="ARBA00023236"/>
    </source>
</evidence>
<evidence type="ECO:0000256" key="8">
    <source>
        <dbReference type="ARBA" id="ARBA00022840"/>
    </source>
</evidence>